<dbReference type="Proteomes" id="UP000665561">
    <property type="component" value="Unassembled WGS sequence"/>
</dbReference>
<organism evidence="3 4">
    <name type="scientific">Paenibacillus glycinis</name>
    <dbReference type="NCBI Taxonomy" id="2697035"/>
    <lineage>
        <taxon>Bacteria</taxon>
        <taxon>Bacillati</taxon>
        <taxon>Bacillota</taxon>
        <taxon>Bacilli</taxon>
        <taxon>Bacillales</taxon>
        <taxon>Paenibacillaceae</taxon>
        <taxon>Paenibacillus</taxon>
    </lineage>
</organism>
<feature type="region of interest" description="Disordered" evidence="1">
    <location>
        <begin position="49"/>
        <end position="116"/>
    </location>
</feature>
<name>A0ABW9XXB7_9BACL</name>
<feature type="compositionally biased region" description="Basic and acidic residues" evidence="1">
    <location>
        <begin position="49"/>
        <end position="60"/>
    </location>
</feature>
<sequence length="128" mass="15204">MNCPICNDSRMREVEKDGILIDVCPSCKGVWLDRGELDKLMNDVREVRDEYNQWHNRDRDRDDDDDRDDDRYRMNPNQRGGYPTNNQQGYDNRNPNYGQGYDNRQGSYGHPHKKKKKSVLDVFGDLFE</sequence>
<evidence type="ECO:0000313" key="3">
    <source>
        <dbReference type="EMBL" id="NBD26891.1"/>
    </source>
</evidence>
<reference evidence="3 4" key="1">
    <citation type="submission" date="2020-01" db="EMBL/GenBank/DDBJ databases">
        <title>Paenibacillus soybeanensis sp. nov. isolated from the nodules of soybean (Glycine max(L.) Merr).</title>
        <authorList>
            <person name="Wang H."/>
        </authorList>
    </citation>
    <scope>NUCLEOTIDE SEQUENCE [LARGE SCALE GENOMIC DNA]</scope>
    <source>
        <strain evidence="3 4">T1</strain>
    </source>
</reference>
<dbReference type="Pfam" id="PF13453">
    <property type="entry name" value="Zn_ribbon_TFIIB"/>
    <property type="match status" value="1"/>
</dbReference>
<evidence type="ECO:0000256" key="1">
    <source>
        <dbReference type="SAM" id="MobiDB-lite"/>
    </source>
</evidence>
<dbReference type="RefSeq" id="WP_161745914.1">
    <property type="nucleotide sequence ID" value="NZ_JAAAMV010000024.1"/>
</dbReference>
<keyword evidence="4" id="KW-1185">Reference proteome</keyword>
<dbReference type="InterPro" id="IPR027392">
    <property type="entry name" value="TF_Znf"/>
</dbReference>
<proteinExistence type="predicted"/>
<comment type="caution">
    <text evidence="3">The sequence shown here is derived from an EMBL/GenBank/DDBJ whole genome shotgun (WGS) entry which is preliminary data.</text>
</comment>
<evidence type="ECO:0000259" key="2">
    <source>
        <dbReference type="Pfam" id="PF13453"/>
    </source>
</evidence>
<protein>
    <recommendedName>
        <fullName evidence="2">Transcription factor zinc-finger domain-containing protein</fullName>
    </recommendedName>
</protein>
<dbReference type="EMBL" id="JAAAMV010000024">
    <property type="protein sequence ID" value="NBD26891.1"/>
    <property type="molecule type" value="Genomic_DNA"/>
</dbReference>
<gene>
    <name evidence="3" type="ORF">GT019_23725</name>
</gene>
<accession>A0ABW9XXB7</accession>
<evidence type="ECO:0000313" key="4">
    <source>
        <dbReference type="Proteomes" id="UP000665561"/>
    </source>
</evidence>
<feature type="domain" description="Transcription factor zinc-finger" evidence="2">
    <location>
        <begin position="2"/>
        <end position="42"/>
    </location>
</feature>
<feature type="compositionally biased region" description="Polar residues" evidence="1">
    <location>
        <begin position="75"/>
        <end position="106"/>
    </location>
</feature>